<feature type="compositionally biased region" description="Low complexity" evidence="1">
    <location>
        <begin position="171"/>
        <end position="181"/>
    </location>
</feature>
<organism evidence="2 3">
    <name type="scientific">Hericium alpestre</name>
    <dbReference type="NCBI Taxonomy" id="135208"/>
    <lineage>
        <taxon>Eukaryota</taxon>
        <taxon>Fungi</taxon>
        <taxon>Dikarya</taxon>
        <taxon>Basidiomycota</taxon>
        <taxon>Agaricomycotina</taxon>
        <taxon>Agaricomycetes</taxon>
        <taxon>Russulales</taxon>
        <taxon>Hericiaceae</taxon>
        <taxon>Hericium</taxon>
    </lineage>
</organism>
<evidence type="ECO:0000313" key="2">
    <source>
        <dbReference type="EMBL" id="TFY75579.1"/>
    </source>
</evidence>
<feature type="region of interest" description="Disordered" evidence="1">
    <location>
        <begin position="122"/>
        <end position="198"/>
    </location>
</feature>
<evidence type="ECO:0000256" key="1">
    <source>
        <dbReference type="SAM" id="MobiDB-lite"/>
    </source>
</evidence>
<reference evidence="2 3" key="1">
    <citation type="submission" date="2019-02" db="EMBL/GenBank/DDBJ databases">
        <title>Genome sequencing of the rare red list fungi Hericium alpestre (H. flagellum).</title>
        <authorList>
            <person name="Buettner E."/>
            <person name="Kellner H."/>
        </authorList>
    </citation>
    <scope>NUCLEOTIDE SEQUENCE [LARGE SCALE GENOMIC DNA]</scope>
    <source>
        <strain evidence="2 3">DSM 108284</strain>
    </source>
</reference>
<evidence type="ECO:0000313" key="3">
    <source>
        <dbReference type="Proteomes" id="UP000298061"/>
    </source>
</evidence>
<dbReference type="OrthoDB" id="3208495at2759"/>
<proteinExistence type="predicted"/>
<gene>
    <name evidence="2" type="ORF">EWM64_g8433</name>
</gene>
<accession>A0A4Y9ZQ63</accession>
<protein>
    <submittedName>
        <fullName evidence="2">Uncharacterized protein</fullName>
    </submittedName>
</protein>
<name>A0A4Y9ZQ63_9AGAM</name>
<dbReference type="EMBL" id="SFCI01001517">
    <property type="protein sequence ID" value="TFY75579.1"/>
    <property type="molecule type" value="Genomic_DNA"/>
</dbReference>
<keyword evidence="3" id="KW-1185">Reference proteome</keyword>
<feature type="compositionally biased region" description="Basic and acidic residues" evidence="1">
    <location>
        <begin position="151"/>
        <end position="160"/>
    </location>
</feature>
<dbReference type="AlphaFoldDB" id="A0A4Y9ZQ63"/>
<comment type="caution">
    <text evidence="2">The sequence shown here is derived from an EMBL/GenBank/DDBJ whole genome shotgun (WGS) entry which is preliminary data.</text>
</comment>
<sequence>MSHKCIACPDPKEFDSFSKLQIHYGTCSHYLDEIRKNLVSNHRRRLEKKCRRLQGPDVSVEVAEPDVAAAGSIADADLPMEAPIEQPPSPSPPPPPPLPPSPPCLTRAGRPARRYRLPKQFIQPLPEPPAPILATPTTAPCADEPDERDLAEDSHQRDPENTTSLDDLTDLPSSAASILLPSCPPIGETTGPPTNPYEPFANPTIGRLMAWQWSGSEKKSKKEMNDLVHNVLLAHDTDVRRDLQGFSADRETARMDAYLEGRTQVQSTEATAARDGWQCSPVSIPVPDGQKHASESDALRFTIPGLYHRSLVEVMKSTVADSTAE</sequence>
<feature type="region of interest" description="Disordered" evidence="1">
    <location>
        <begin position="80"/>
        <end position="109"/>
    </location>
</feature>
<dbReference type="Proteomes" id="UP000298061">
    <property type="component" value="Unassembled WGS sequence"/>
</dbReference>
<feature type="compositionally biased region" description="Pro residues" evidence="1">
    <location>
        <begin position="85"/>
        <end position="103"/>
    </location>
</feature>
<dbReference type="STRING" id="135208.A0A4Y9ZQ63"/>